<dbReference type="RefSeq" id="XP_018041884.1">
    <property type="nucleotide sequence ID" value="XM_018186029.1"/>
</dbReference>
<dbReference type="InParanoid" id="A0A177CXS6"/>
<accession>A0A177CXS6</accession>
<dbReference type="GeneID" id="28769515"/>
<dbReference type="Proteomes" id="UP000077069">
    <property type="component" value="Unassembled WGS sequence"/>
</dbReference>
<evidence type="ECO:0000313" key="1">
    <source>
        <dbReference type="EMBL" id="OAG11519.1"/>
    </source>
</evidence>
<organism evidence="1 2">
    <name type="scientific">Paraphaeosphaeria sporulosa</name>
    <dbReference type="NCBI Taxonomy" id="1460663"/>
    <lineage>
        <taxon>Eukaryota</taxon>
        <taxon>Fungi</taxon>
        <taxon>Dikarya</taxon>
        <taxon>Ascomycota</taxon>
        <taxon>Pezizomycotina</taxon>
        <taxon>Dothideomycetes</taxon>
        <taxon>Pleosporomycetidae</taxon>
        <taxon>Pleosporales</taxon>
        <taxon>Massarineae</taxon>
        <taxon>Didymosphaeriaceae</taxon>
        <taxon>Paraphaeosphaeria</taxon>
    </lineage>
</organism>
<sequence>MRTSPSPHRRPLRSSLLLSTRLIMPLSPRTRQSPWLVAESGLLPPQSRRGSLPVLRDRSTGALPSKATYLEVGISCKSPTFLFLAIERAHLTSRCSC</sequence>
<dbReference type="EMBL" id="KV441548">
    <property type="protein sequence ID" value="OAG11519.1"/>
    <property type="molecule type" value="Genomic_DNA"/>
</dbReference>
<evidence type="ECO:0000313" key="2">
    <source>
        <dbReference type="Proteomes" id="UP000077069"/>
    </source>
</evidence>
<reference evidence="1 2" key="1">
    <citation type="submission" date="2016-05" db="EMBL/GenBank/DDBJ databases">
        <title>Comparative analysis of secretome profiles of manganese(II)-oxidizing ascomycete fungi.</title>
        <authorList>
            <consortium name="DOE Joint Genome Institute"/>
            <person name="Zeiner C.A."/>
            <person name="Purvine S.O."/>
            <person name="Zink E.M."/>
            <person name="Wu S."/>
            <person name="Pasa-Tolic L."/>
            <person name="Chaput D.L."/>
            <person name="Haridas S."/>
            <person name="Grigoriev I.V."/>
            <person name="Santelli C.M."/>
            <person name="Hansel C.M."/>
        </authorList>
    </citation>
    <scope>NUCLEOTIDE SEQUENCE [LARGE SCALE GENOMIC DNA]</scope>
    <source>
        <strain evidence="1 2">AP3s5-JAC2a</strain>
    </source>
</reference>
<dbReference type="AlphaFoldDB" id="A0A177CXS6"/>
<protein>
    <submittedName>
        <fullName evidence="1">Uncharacterized protein</fullName>
    </submittedName>
</protein>
<keyword evidence="2" id="KW-1185">Reference proteome</keyword>
<name>A0A177CXS6_9PLEO</name>
<proteinExistence type="predicted"/>
<gene>
    <name evidence="1" type="ORF">CC84DRAFT_39363</name>
</gene>